<keyword evidence="3" id="KW-1185">Reference proteome</keyword>
<sequence>MQAPYNQSRPPARSGSAGSQMQSGRGAIAQGVASGHIGGGYGPYSVSTLLFTLLILL</sequence>
<gene>
    <name evidence="2" type="ORF">F5891DRAFT_1063648</name>
</gene>
<dbReference type="RefSeq" id="XP_041219747.1">
    <property type="nucleotide sequence ID" value="XM_041363012.1"/>
</dbReference>
<dbReference type="AlphaFoldDB" id="A0AAD4DUH7"/>
<evidence type="ECO:0000313" key="2">
    <source>
        <dbReference type="EMBL" id="KAG1894171.1"/>
    </source>
</evidence>
<dbReference type="EMBL" id="JABBWK010000084">
    <property type="protein sequence ID" value="KAG1894171.1"/>
    <property type="molecule type" value="Genomic_DNA"/>
</dbReference>
<accession>A0AAD4DUH7</accession>
<dbReference type="GeneID" id="64657310"/>
<evidence type="ECO:0000256" key="1">
    <source>
        <dbReference type="SAM" id="MobiDB-lite"/>
    </source>
</evidence>
<protein>
    <submittedName>
        <fullName evidence="2">Uncharacterized protein</fullName>
    </submittedName>
</protein>
<comment type="caution">
    <text evidence="2">The sequence shown here is derived from an EMBL/GenBank/DDBJ whole genome shotgun (WGS) entry which is preliminary data.</text>
</comment>
<feature type="region of interest" description="Disordered" evidence="1">
    <location>
        <begin position="1"/>
        <end position="25"/>
    </location>
</feature>
<name>A0AAD4DUH7_9AGAM</name>
<evidence type="ECO:0000313" key="3">
    <source>
        <dbReference type="Proteomes" id="UP001195769"/>
    </source>
</evidence>
<reference evidence="2" key="1">
    <citation type="journal article" date="2020" name="New Phytol.">
        <title>Comparative genomics reveals dynamic genome evolution in host specialist ectomycorrhizal fungi.</title>
        <authorList>
            <person name="Lofgren L.A."/>
            <person name="Nguyen N.H."/>
            <person name="Vilgalys R."/>
            <person name="Ruytinx J."/>
            <person name="Liao H.L."/>
            <person name="Branco S."/>
            <person name="Kuo A."/>
            <person name="LaButti K."/>
            <person name="Lipzen A."/>
            <person name="Andreopoulos W."/>
            <person name="Pangilinan J."/>
            <person name="Riley R."/>
            <person name="Hundley H."/>
            <person name="Na H."/>
            <person name="Barry K."/>
            <person name="Grigoriev I.V."/>
            <person name="Stajich J.E."/>
            <person name="Kennedy P.G."/>
        </authorList>
    </citation>
    <scope>NUCLEOTIDE SEQUENCE</scope>
    <source>
        <strain evidence="2">FC203</strain>
    </source>
</reference>
<organism evidence="2 3">
    <name type="scientific">Suillus fuscotomentosus</name>
    <dbReference type="NCBI Taxonomy" id="1912939"/>
    <lineage>
        <taxon>Eukaryota</taxon>
        <taxon>Fungi</taxon>
        <taxon>Dikarya</taxon>
        <taxon>Basidiomycota</taxon>
        <taxon>Agaricomycotina</taxon>
        <taxon>Agaricomycetes</taxon>
        <taxon>Agaricomycetidae</taxon>
        <taxon>Boletales</taxon>
        <taxon>Suillineae</taxon>
        <taxon>Suillaceae</taxon>
        <taxon>Suillus</taxon>
    </lineage>
</organism>
<dbReference type="Proteomes" id="UP001195769">
    <property type="component" value="Unassembled WGS sequence"/>
</dbReference>
<proteinExistence type="predicted"/>